<dbReference type="eggNOG" id="COG1472">
    <property type="taxonomic scope" value="Bacteria"/>
</dbReference>
<dbReference type="KEGG" id="nso:NIASO_16715"/>
<dbReference type="Gene3D" id="3.20.20.300">
    <property type="entry name" value="Glycoside hydrolase, family 3, N-terminal domain"/>
    <property type="match status" value="1"/>
</dbReference>
<dbReference type="InterPro" id="IPR026891">
    <property type="entry name" value="Fn3-like"/>
</dbReference>
<dbReference type="InterPro" id="IPR011658">
    <property type="entry name" value="PA14_dom"/>
</dbReference>
<dbReference type="PRINTS" id="PR00133">
    <property type="entry name" value="GLHYDRLASE3"/>
</dbReference>
<dbReference type="SMART" id="SM00758">
    <property type="entry name" value="PA14"/>
    <property type="match status" value="1"/>
</dbReference>
<protein>
    <submittedName>
        <fullName evidence="4">Beta-1,3-glucosyltransferase</fullName>
    </submittedName>
</protein>
<dbReference type="InterPro" id="IPR001764">
    <property type="entry name" value="Glyco_hydro_3_N"/>
</dbReference>
<keyword evidence="2" id="KW-0378">Hydrolase</keyword>
<dbReference type="HOGENOM" id="CLU_004542_5_1_10"/>
<dbReference type="STRING" id="929713.NIASO_16715"/>
<name>W0F4G5_9BACT</name>
<dbReference type="Proteomes" id="UP000003586">
    <property type="component" value="Chromosome"/>
</dbReference>
<dbReference type="InterPro" id="IPR017853">
    <property type="entry name" value="GH"/>
</dbReference>
<dbReference type="InterPro" id="IPR036881">
    <property type="entry name" value="Glyco_hydro_3_C_sf"/>
</dbReference>
<dbReference type="InterPro" id="IPR036962">
    <property type="entry name" value="Glyco_hydro_3_N_sf"/>
</dbReference>
<dbReference type="SUPFAM" id="SSF52279">
    <property type="entry name" value="Beta-D-glucan exohydrolase, C-terminal domain"/>
    <property type="match status" value="1"/>
</dbReference>
<dbReference type="PANTHER" id="PTHR42715:SF10">
    <property type="entry name" value="BETA-GLUCOSIDASE"/>
    <property type="match status" value="1"/>
</dbReference>
<sequence>MYQRVRIFFLICFLASFLIGPAQRMLPYKNPQLPIDARVNDLLGRMTPQEKSWQLFMIPGDLDKATPNQYKNGLFGFQVSAGGAGAGDAAQQMLRYNQGQQNAVDFVKKLNSIQYYFVEKTRLGIPLIFFDEALHGLVRSDATSFPQSIGLAATFDTAMMRRVSNAIADDARLRGIRQILTPVVNLATDVRWGRTEETYGEDPFLSSEMGVVFVSSFEKKNIITTPKHFVANVGAGGRDSYPIHADERYLEETFLRPFKACFTRGGSRSVMTAYNALNGEACTANGWLLTDKLKKQWGFKGFVISDAGATGGTYVLHHTAKDYPESGAQAISSGLDVIFQTDYNHYKLFAPPFYDGRIQQKRIDDAVARVLRAKFELGLFEHPYADDQRAAKAASHKAVAKQAALESFVLLKNEKNILPLSKNIKSIAVIGEDAVEARLGGYSGPGIGKVSLLQGLKEKLGATTVIDYAPGPGRRDQAWDIAAPDILWHREGAVLKPGLLFKVFNNIKLEGTPVETGIDGSVNKLWTLSRPTARLQQDFYSVQWEGIIKPDSSGTYKIGLSGNDGFRLYINDQLVIDNWKKESYRTLLAPYAFEKDKVYKLKIEYYEPVGNGKIQLVLEKGDDRDNKIKEAVACAEKTDVVVIAAGIEEGEFRDRAMLSLPGQQEQLIKAIAKTGKPVIVVLIGGSAITMNNWMDDAGGILMAWYPGEEGGHALAAALTGDYNPAGRLPITFPLHEAQLPLVYNHEPTGRGDDYVNLSGRPLFPFGFGLSYTTFEYSNLKIDKNTIRHNGSALVRFTIKNTGTKDGDEVPQLYIRQNYSSVTQPVLSLKGFQRLRIAAGASKEVVFKITPELLQILNKQMKWVVESGDFSVMIGASAADIRLRTTLTVQ</sequence>
<dbReference type="Gene3D" id="2.60.40.10">
    <property type="entry name" value="Immunoglobulins"/>
    <property type="match status" value="1"/>
</dbReference>
<evidence type="ECO:0000256" key="2">
    <source>
        <dbReference type="ARBA" id="ARBA00022801"/>
    </source>
</evidence>
<dbReference type="InterPro" id="IPR013783">
    <property type="entry name" value="Ig-like_fold"/>
</dbReference>
<dbReference type="GO" id="GO:0008422">
    <property type="term" value="F:beta-glucosidase activity"/>
    <property type="evidence" value="ECO:0007669"/>
    <property type="project" value="UniProtKB-ARBA"/>
</dbReference>
<dbReference type="GO" id="GO:0005975">
    <property type="term" value="P:carbohydrate metabolic process"/>
    <property type="evidence" value="ECO:0007669"/>
    <property type="project" value="InterPro"/>
</dbReference>
<dbReference type="FunFam" id="2.60.40.10:FF:000495">
    <property type="entry name" value="Periplasmic beta-glucosidase"/>
    <property type="match status" value="1"/>
</dbReference>
<evidence type="ECO:0000313" key="4">
    <source>
        <dbReference type="EMBL" id="AHF16354.1"/>
    </source>
</evidence>
<proteinExistence type="inferred from homology"/>
<dbReference type="Pfam" id="PF07691">
    <property type="entry name" value="PA14"/>
    <property type="match status" value="1"/>
</dbReference>
<evidence type="ECO:0000313" key="5">
    <source>
        <dbReference type="Proteomes" id="UP000003586"/>
    </source>
</evidence>
<dbReference type="Pfam" id="PF01915">
    <property type="entry name" value="Glyco_hydro_3_C"/>
    <property type="match status" value="1"/>
</dbReference>
<dbReference type="GO" id="GO:0016740">
    <property type="term" value="F:transferase activity"/>
    <property type="evidence" value="ECO:0007669"/>
    <property type="project" value="UniProtKB-KW"/>
</dbReference>
<dbReference type="PANTHER" id="PTHR42715">
    <property type="entry name" value="BETA-GLUCOSIDASE"/>
    <property type="match status" value="1"/>
</dbReference>
<keyword evidence="5" id="KW-1185">Reference proteome</keyword>
<feature type="domain" description="PA14" evidence="3">
    <location>
        <begin position="494"/>
        <end position="632"/>
    </location>
</feature>
<dbReference type="InterPro" id="IPR002772">
    <property type="entry name" value="Glyco_hydro_3_C"/>
</dbReference>
<dbReference type="EMBL" id="CP007035">
    <property type="protein sequence ID" value="AHF16354.1"/>
    <property type="molecule type" value="Genomic_DNA"/>
</dbReference>
<reference evidence="4 5" key="1">
    <citation type="submission" date="2013-12" db="EMBL/GenBank/DDBJ databases">
        <authorList>
            <consortium name="DOE Joint Genome Institute"/>
            <person name="Eisen J."/>
            <person name="Huntemann M."/>
            <person name="Han J."/>
            <person name="Chen A."/>
            <person name="Kyrpides N."/>
            <person name="Mavromatis K."/>
            <person name="Markowitz V."/>
            <person name="Palaniappan K."/>
            <person name="Ivanova N."/>
            <person name="Schaumberg A."/>
            <person name="Pati A."/>
            <person name="Liolios K."/>
            <person name="Nordberg H.P."/>
            <person name="Cantor M.N."/>
            <person name="Hua S.X."/>
            <person name="Woyke T."/>
        </authorList>
    </citation>
    <scope>NUCLEOTIDE SEQUENCE [LARGE SCALE GENOMIC DNA]</scope>
    <source>
        <strain evidence="5">DSM 19437</strain>
    </source>
</reference>
<dbReference type="PROSITE" id="PS51820">
    <property type="entry name" value="PA14"/>
    <property type="match status" value="1"/>
</dbReference>
<evidence type="ECO:0000256" key="1">
    <source>
        <dbReference type="ARBA" id="ARBA00005336"/>
    </source>
</evidence>
<dbReference type="InterPro" id="IPR037524">
    <property type="entry name" value="PA14/GLEYA"/>
</dbReference>
<dbReference type="Pfam" id="PF00933">
    <property type="entry name" value="Glyco_hydro_3"/>
    <property type="match status" value="1"/>
</dbReference>
<accession>W0F4G5</accession>
<dbReference type="AlphaFoldDB" id="W0F4G5"/>
<dbReference type="Gene3D" id="3.40.50.1700">
    <property type="entry name" value="Glycoside hydrolase family 3 C-terminal domain"/>
    <property type="match status" value="2"/>
</dbReference>
<gene>
    <name evidence="4" type="ORF">NIASO_16715</name>
</gene>
<evidence type="ECO:0000259" key="3">
    <source>
        <dbReference type="PROSITE" id="PS51820"/>
    </source>
</evidence>
<dbReference type="SUPFAM" id="SSF51445">
    <property type="entry name" value="(Trans)glycosidases"/>
    <property type="match status" value="1"/>
</dbReference>
<comment type="similarity">
    <text evidence="1">Belongs to the glycosyl hydrolase 3 family.</text>
</comment>
<keyword evidence="4" id="KW-0808">Transferase</keyword>
<dbReference type="Pfam" id="PF14310">
    <property type="entry name" value="Fn3-like"/>
    <property type="match status" value="1"/>
</dbReference>
<organism evidence="4 5">
    <name type="scientific">Niabella soli DSM 19437</name>
    <dbReference type="NCBI Taxonomy" id="929713"/>
    <lineage>
        <taxon>Bacteria</taxon>
        <taxon>Pseudomonadati</taxon>
        <taxon>Bacteroidota</taxon>
        <taxon>Chitinophagia</taxon>
        <taxon>Chitinophagales</taxon>
        <taxon>Chitinophagaceae</taxon>
        <taxon>Niabella</taxon>
    </lineage>
</organism>
<dbReference type="SMART" id="SM01217">
    <property type="entry name" value="Fn3_like"/>
    <property type="match status" value="1"/>
</dbReference>
<dbReference type="InterPro" id="IPR050288">
    <property type="entry name" value="Cellulose_deg_GH3"/>
</dbReference>
<dbReference type="OrthoDB" id="721009at2"/>
<dbReference type="SUPFAM" id="SSF56988">
    <property type="entry name" value="Anthrax protective antigen"/>
    <property type="match status" value="1"/>
</dbReference>